<evidence type="ECO:0000313" key="1">
    <source>
        <dbReference type="EMBL" id="RAK99905.1"/>
    </source>
</evidence>
<dbReference type="Pfam" id="PF20174">
    <property type="entry name" value="DUF6540"/>
    <property type="match status" value="1"/>
</dbReference>
<proteinExistence type="predicted"/>
<dbReference type="InterPro" id="IPR046670">
    <property type="entry name" value="DUF6540"/>
</dbReference>
<reference evidence="1 2" key="1">
    <citation type="submission" date="2018-02" db="EMBL/GenBank/DDBJ databases">
        <title>The genomes of Aspergillus section Nigri reveals drivers in fungal speciation.</title>
        <authorList>
            <consortium name="DOE Joint Genome Institute"/>
            <person name="Vesth T.C."/>
            <person name="Nybo J."/>
            <person name="Theobald S."/>
            <person name="Brandl J."/>
            <person name="Frisvad J.C."/>
            <person name="Nielsen K.F."/>
            <person name="Lyhne E.K."/>
            <person name="Kogle M.E."/>
            <person name="Kuo A."/>
            <person name="Riley R."/>
            <person name="Clum A."/>
            <person name="Nolan M."/>
            <person name="Lipzen A."/>
            <person name="Salamov A."/>
            <person name="Henrissat B."/>
            <person name="Wiebenga A."/>
            <person name="De vries R.P."/>
            <person name="Grigoriev I.V."/>
            <person name="Mortensen U.H."/>
            <person name="Andersen M.R."/>
            <person name="Baker S.E."/>
        </authorList>
    </citation>
    <scope>NUCLEOTIDE SEQUENCE [LARGE SCALE GENOMIC DNA]</scope>
    <source>
        <strain evidence="1 2">CBS 121593</strain>
    </source>
</reference>
<sequence length="180" mass="20047">MSTAPKITTLGHRELTTINNQHYQRKKGTEEWIPYYPDTPPSALASGPEPVYLSLIREAQGPGEPHHWALFVARENQSGYVYQVKGDAEFMSYEPSEGVVGLEVLEGRVDVFVLGVLEAGRGEEMVRRVAGEESPPKARSRREVRENCQGWVVRVLERLVGAGVLGEEKLGMVRGMMEPV</sequence>
<dbReference type="Proteomes" id="UP000249402">
    <property type="component" value="Unassembled WGS sequence"/>
</dbReference>
<dbReference type="AlphaFoldDB" id="A0A395GWK3"/>
<protein>
    <submittedName>
        <fullName evidence="1">Uncharacterized protein</fullName>
    </submittedName>
</protein>
<dbReference type="OrthoDB" id="4342612at2759"/>
<dbReference type="EMBL" id="KZ824443">
    <property type="protein sequence ID" value="RAK99905.1"/>
    <property type="molecule type" value="Genomic_DNA"/>
</dbReference>
<keyword evidence="2" id="KW-1185">Reference proteome</keyword>
<organism evidence="1 2">
    <name type="scientific">Aspergillus ibericus CBS 121593</name>
    <dbReference type="NCBI Taxonomy" id="1448316"/>
    <lineage>
        <taxon>Eukaryota</taxon>
        <taxon>Fungi</taxon>
        <taxon>Dikarya</taxon>
        <taxon>Ascomycota</taxon>
        <taxon>Pezizomycotina</taxon>
        <taxon>Eurotiomycetes</taxon>
        <taxon>Eurotiomycetidae</taxon>
        <taxon>Eurotiales</taxon>
        <taxon>Aspergillaceae</taxon>
        <taxon>Aspergillus</taxon>
        <taxon>Aspergillus subgen. Circumdati</taxon>
    </lineage>
</organism>
<accession>A0A395GWK3</accession>
<dbReference type="RefSeq" id="XP_025574233.1">
    <property type="nucleotide sequence ID" value="XM_025723242.1"/>
</dbReference>
<gene>
    <name evidence="1" type="ORF">BO80DRAFT_476881</name>
</gene>
<dbReference type="VEuPathDB" id="FungiDB:BO80DRAFT_476881"/>
<dbReference type="GeneID" id="37228107"/>
<evidence type="ECO:0000313" key="2">
    <source>
        <dbReference type="Proteomes" id="UP000249402"/>
    </source>
</evidence>
<name>A0A395GWK3_9EURO</name>